<dbReference type="STRING" id="1121131.SAMN02745229_02199"/>
<dbReference type="AlphaFoldDB" id="A0A1M5ZEE6"/>
<dbReference type="GeneID" id="89509637"/>
<reference evidence="3" key="1">
    <citation type="submission" date="2016-11" db="EMBL/GenBank/DDBJ databases">
        <authorList>
            <person name="Varghese N."/>
            <person name="Submissions S."/>
        </authorList>
    </citation>
    <scope>NUCLEOTIDE SEQUENCE [LARGE SCALE GENOMIC DNA]</scope>
    <source>
        <strain evidence="3">DSM 3071</strain>
    </source>
</reference>
<evidence type="ECO:0000313" key="2">
    <source>
        <dbReference type="EMBL" id="SHI22539.1"/>
    </source>
</evidence>
<feature type="domain" description="AB hydrolase-1" evidence="1">
    <location>
        <begin position="69"/>
        <end position="252"/>
    </location>
</feature>
<gene>
    <name evidence="2" type="ORF">SAMN02745229_02199</name>
</gene>
<dbReference type="PANTHER" id="PTHR43433:SF5">
    <property type="entry name" value="AB HYDROLASE-1 DOMAIN-CONTAINING PROTEIN"/>
    <property type="match status" value="1"/>
</dbReference>
<dbReference type="InterPro" id="IPR000073">
    <property type="entry name" value="AB_hydrolase_1"/>
</dbReference>
<dbReference type="InterPro" id="IPR050471">
    <property type="entry name" value="AB_hydrolase"/>
</dbReference>
<dbReference type="Pfam" id="PF00561">
    <property type="entry name" value="Abhydrolase_1"/>
    <property type="match status" value="1"/>
</dbReference>
<dbReference type="Gene3D" id="3.40.50.1820">
    <property type="entry name" value="alpha/beta hydrolase"/>
    <property type="match status" value="1"/>
</dbReference>
<dbReference type="PANTHER" id="PTHR43433">
    <property type="entry name" value="HYDROLASE, ALPHA/BETA FOLD FAMILY PROTEIN"/>
    <property type="match status" value="1"/>
</dbReference>
<dbReference type="SUPFAM" id="SSF53474">
    <property type="entry name" value="alpha/beta-Hydrolases"/>
    <property type="match status" value="1"/>
</dbReference>
<keyword evidence="3" id="KW-1185">Reference proteome</keyword>
<proteinExistence type="predicted"/>
<protein>
    <submittedName>
        <fullName evidence="2">Pimeloyl-ACP methyl ester carboxylesterase</fullName>
    </submittedName>
</protein>
<dbReference type="InterPro" id="IPR029058">
    <property type="entry name" value="AB_hydrolase_fold"/>
</dbReference>
<evidence type="ECO:0000313" key="3">
    <source>
        <dbReference type="Proteomes" id="UP000184278"/>
    </source>
</evidence>
<accession>A0A1M5ZEE6</accession>
<dbReference type="Proteomes" id="UP000184278">
    <property type="component" value="Unassembled WGS sequence"/>
</dbReference>
<evidence type="ECO:0000259" key="1">
    <source>
        <dbReference type="Pfam" id="PF00561"/>
    </source>
</evidence>
<dbReference type="RefSeq" id="WP_073387732.1">
    <property type="nucleotide sequence ID" value="NZ_FQXK01000017.1"/>
</dbReference>
<dbReference type="EMBL" id="FQXK01000017">
    <property type="protein sequence ID" value="SHI22539.1"/>
    <property type="molecule type" value="Genomic_DNA"/>
</dbReference>
<dbReference type="OrthoDB" id="9776303at2"/>
<sequence>MRKNGCVAVGDTDMYYVAFGEGQKTLVVLPGLSDGLWTVNGKAWLLAGSYKKFFKDYTVYMFSRKNNLPKDYSIKEMADDQAMAMKNLGIEKAIVMGVSQGGMVSQFLTANYPDLVEKLILVVTAPYANDIIKSVVTKWIDMTSNDTHTNLMLDTAEKVYTRAYNEKNKKILPLVARITKPASYDRFLTNANAILNFDAREELTKIKCKTYIMAGNKDNTVGNDAPYELKAGIADSELIIFDGLGHGLFEEDKNFYNKVLDCCDAIQGETL</sequence>
<organism evidence="2 3">
    <name type="scientific">Butyrivibrio fibrisolvens DSM 3071</name>
    <dbReference type="NCBI Taxonomy" id="1121131"/>
    <lineage>
        <taxon>Bacteria</taxon>
        <taxon>Bacillati</taxon>
        <taxon>Bacillota</taxon>
        <taxon>Clostridia</taxon>
        <taxon>Lachnospirales</taxon>
        <taxon>Lachnospiraceae</taxon>
        <taxon>Butyrivibrio</taxon>
    </lineage>
</organism>
<name>A0A1M5ZEE6_BUTFI</name>